<evidence type="ECO:0000256" key="3">
    <source>
        <dbReference type="ARBA" id="ARBA00013628"/>
    </source>
</evidence>
<dbReference type="HOGENOM" id="CLU_028692_0_3_1"/>
<feature type="region of interest" description="Disordered" evidence="10">
    <location>
        <begin position="84"/>
        <end position="127"/>
    </location>
</feature>
<keyword evidence="6" id="KW-0238">DNA-binding</keyword>
<evidence type="ECO:0000256" key="9">
    <source>
        <dbReference type="ARBA" id="ARBA00023271"/>
    </source>
</evidence>
<reference evidence="11 12" key="1">
    <citation type="journal article" date="2014" name="Genome Announc.">
        <title>Draft genome sequence of the pathogenic fungus Scedosporium apiospermum.</title>
        <authorList>
            <person name="Vandeputte P."/>
            <person name="Ghamrawi S."/>
            <person name="Rechenmann M."/>
            <person name="Iltis A."/>
            <person name="Giraud S."/>
            <person name="Fleury M."/>
            <person name="Thornton C."/>
            <person name="Delhaes L."/>
            <person name="Meyer W."/>
            <person name="Papon N."/>
            <person name="Bouchara J.P."/>
        </authorList>
    </citation>
    <scope>NUCLEOTIDE SEQUENCE [LARGE SCALE GENOMIC DNA]</scope>
    <source>
        <strain evidence="11 12">IHEM 14462</strain>
    </source>
</reference>
<gene>
    <name evidence="11" type="ORF">SAPIO_CDS6264</name>
</gene>
<dbReference type="KEGG" id="sapo:SAPIO_CDS6264"/>
<feature type="region of interest" description="Disordered" evidence="10">
    <location>
        <begin position="16"/>
        <end position="42"/>
    </location>
</feature>
<dbReference type="OrthoDB" id="17164at2759"/>
<dbReference type="PANTHER" id="PTHR31404:SF0">
    <property type="entry name" value="MITOCHONDRIAL GENOME MAINTENANCE PROTEIN MGM101"/>
    <property type="match status" value="1"/>
</dbReference>
<evidence type="ECO:0000256" key="4">
    <source>
        <dbReference type="ARBA" id="ARBA00022763"/>
    </source>
</evidence>
<keyword evidence="9" id="KW-1135">Mitochondrion nucleoid</keyword>
<dbReference type="Proteomes" id="UP000028545">
    <property type="component" value="Unassembled WGS sequence"/>
</dbReference>
<evidence type="ECO:0000256" key="10">
    <source>
        <dbReference type="SAM" id="MobiDB-lite"/>
    </source>
</evidence>
<dbReference type="EMBL" id="JOWA01000101">
    <property type="protein sequence ID" value="KEZ42191.1"/>
    <property type="molecule type" value="Genomic_DNA"/>
</dbReference>
<accession>A0A084G4C9</accession>
<dbReference type="GO" id="GO:0000725">
    <property type="term" value="P:recombinational repair"/>
    <property type="evidence" value="ECO:0007669"/>
    <property type="project" value="TreeGrafter"/>
</dbReference>
<keyword evidence="12" id="KW-1185">Reference proteome</keyword>
<dbReference type="RefSeq" id="XP_016641990.1">
    <property type="nucleotide sequence ID" value="XM_016788409.1"/>
</dbReference>
<name>A0A084G4C9_PSEDA</name>
<evidence type="ECO:0000313" key="12">
    <source>
        <dbReference type="Proteomes" id="UP000028545"/>
    </source>
</evidence>
<dbReference type="PANTHER" id="PTHR31404">
    <property type="entry name" value="MITOCHONDRIAL GENOME MAINTENANCE PROTEIN MGM101"/>
    <property type="match status" value="1"/>
</dbReference>
<organism evidence="11 12">
    <name type="scientific">Pseudallescheria apiosperma</name>
    <name type="common">Scedosporium apiospermum</name>
    <dbReference type="NCBI Taxonomy" id="563466"/>
    <lineage>
        <taxon>Eukaryota</taxon>
        <taxon>Fungi</taxon>
        <taxon>Dikarya</taxon>
        <taxon>Ascomycota</taxon>
        <taxon>Pezizomycotina</taxon>
        <taxon>Sordariomycetes</taxon>
        <taxon>Hypocreomycetidae</taxon>
        <taxon>Microascales</taxon>
        <taxon>Microascaceae</taxon>
        <taxon>Scedosporium</taxon>
    </lineage>
</organism>
<keyword evidence="5" id="KW-0809">Transit peptide</keyword>
<evidence type="ECO:0000256" key="6">
    <source>
        <dbReference type="ARBA" id="ARBA00023125"/>
    </source>
</evidence>
<keyword evidence="8" id="KW-0234">DNA repair</keyword>
<comment type="subcellular location">
    <subcellularLocation>
        <location evidence="1">Mitochondrion matrix</location>
        <location evidence="1">Mitochondrion nucleoid</location>
    </subcellularLocation>
</comment>
<comment type="caution">
    <text evidence="11">The sequence shown here is derived from an EMBL/GenBank/DDBJ whole genome shotgun (WGS) entry which is preliminary data.</text>
</comment>
<evidence type="ECO:0000256" key="5">
    <source>
        <dbReference type="ARBA" id="ARBA00022946"/>
    </source>
</evidence>
<evidence type="ECO:0000256" key="2">
    <source>
        <dbReference type="ARBA" id="ARBA00007053"/>
    </source>
</evidence>
<dbReference type="GO" id="GO:0003697">
    <property type="term" value="F:single-stranded DNA binding"/>
    <property type="evidence" value="ECO:0007669"/>
    <property type="project" value="InterPro"/>
</dbReference>
<keyword evidence="4" id="KW-0227">DNA damage</keyword>
<dbReference type="GO" id="GO:0000262">
    <property type="term" value="C:mitochondrial chromosome"/>
    <property type="evidence" value="ECO:0007669"/>
    <property type="project" value="InterPro"/>
</dbReference>
<dbReference type="GeneID" id="27725336"/>
<evidence type="ECO:0000256" key="7">
    <source>
        <dbReference type="ARBA" id="ARBA00023128"/>
    </source>
</evidence>
<feature type="compositionally biased region" description="Low complexity" evidence="10">
    <location>
        <begin position="94"/>
        <end position="116"/>
    </location>
</feature>
<keyword evidence="7" id="KW-0496">Mitochondrion</keyword>
<sequence length="321" mass="34997">MASSLHASRLLATGSPSPLLRRLTRPSRPLSTTSFSSTLLPSALSAPTPAAYPKSCLRNGTTRVSKFQHPSARLAVSFARTATTIPSKPAPAQPAEETTTSPASTSSSTLTNNTPEGSTYIDSPEGSPYANDWDVDWSTSFHGIASAPFSPEVAEILRRPIKTKDVEIKPDGILYLPEIKYRNILFDAFGPGGWGMVPRGPVVVGEKIVTREWALVVQGRFISQAQGENTYFSKETIPRAVEACKSNALMRCCKDLGVASELWDKAYIRTYKSTFAEEVWVEHVTTKRKIKIWIKKGDSVEYPFRKTGAASYKPAAAPAAR</sequence>
<dbReference type="VEuPathDB" id="FungiDB:SAPIO_CDS6264"/>
<evidence type="ECO:0000313" key="11">
    <source>
        <dbReference type="EMBL" id="KEZ42191.1"/>
    </source>
</evidence>
<evidence type="ECO:0000256" key="1">
    <source>
        <dbReference type="ARBA" id="ARBA00004436"/>
    </source>
</evidence>
<evidence type="ECO:0000256" key="8">
    <source>
        <dbReference type="ARBA" id="ARBA00023204"/>
    </source>
</evidence>
<protein>
    <recommendedName>
        <fullName evidence="3">Mitochondrial genome maintenance protein MGM101</fullName>
    </recommendedName>
</protein>
<dbReference type="GO" id="GO:0036297">
    <property type="term" value="P:interstrand cross-link repair"/>
    <property type="evidence" value="ECO:0007669"/>
    <property type="project" value="TreeGrafter"/>
</dbReference>
<dbReference type="AlphaFoldDB" id="A0A084G4C9"/>
<proteinExistence type="inferred from homology"/>
<dbReference type="Pfam" id="PF06420">
    <property type="entry name" value="Mgm101p"/>
    <property type="match status" value="1"/>
</dbReference>
<comment type="similarity">
    <text evidence="2">Belongs to the MGM101 family.</text>
</comment>
<dbReference type="InterPro" id="IPR009446">
    <property type="entry name" value="Mgm101"/>
</dbReference>